<evidence type="ECO:0000313" key="4">
    <source>
        <dbReference type="Proteomes" id="UP000451233"/>
    </source>
</evidence>
<evidence type="ECO:0000256" key="1">
    <source>
        <dbReference type="SAM" id="MobiDB-lite"/>
    </source>
</evidence>
<gene>
    <name evidence="3" type="ORF">GS398_14625</name>
</gene>
<accession>A0A7K1Y0K3</accession>
<dbReference type="InterPro" id="IPR005094">
    <property type="entry name" value="Endonuclease_MobA/VirD2"/>
</dbReference>
<feature type="region of interest" description="Disordered" evidence="1">
    <location>
        <begin position="289"/>
        <end position="316"/>
    </location>
</feature>
<name>A0A7K1Y0K3_9SPHI</name>
<dbReference type="EMBL" id="WVHS01000003">
    <property type="protein sequence ID" value="MXV16539.1"/>
    <property type="molecule type" value="Genomic_DNA"/>
</dbReference>
<evidence type="ECO:0000259" key="2">
    <source>
        <dbReference type="Pfam" id="PF03432"/>
    </source>
</evidence>
<dbReference type="Pfam" id="PF03432">
    <property type="entry name" value="Relaxase"/>
    <property type="match status" value="1"/>
</dbReference>
<organism evidence="3 4">
    <name type="scientific">Hufsiella ginkgonis</name>
    <dbReference type="NCBI Taxonomy" id="2695274"/>
    <lineage>
        <taxon>Bacteria</taxon>
        <taxon>Pseudomonadati</taxon>
        <taxon>Bacteroidota</taxon>
        <taxon>Sphingobacteriia</taxon>
        <taxon>Sphingobacteriales</taxon>
        <taxon>Sphingobacteriaceae</taxon>
        <taxon>Hufsiella</taxon>
    </lineage>
</organism>
<protein>
    <submittedName>
        <fullName evidence="3">Relaxase/mobilization nuclease domain-containing protein</fullName>
    </submittedName>
</protein>
<dbReference type="RefSeq" id="WP_160907527.1">
    <property type="nucleotide sequence ID" value="NZ_WVHS01000003.1"/>
</dbReference>
<proteinExistence type="predicted"/>
<dbReference type="AlphaFoldDB" id="A0A7K1Y0K3"/>
<reference evidence="3 4" key="1">
    <citation type="submission" date="2019-11" db="EMBL/GenBank/DDBJ databases">
        <title>Pedobacter sp. HMF7056 Genome sequencing and assembly.</title>
        <authorList>
            <person name="Kang H."/>
            <person name="Kim H."/>
            <person name="Joh K."/>
        </authorList>
    </citation>
    <scope>NUCLEOTIDE SEQUENCE [LARGE SCALE GENOMIC DNA]</scope>
    <source>
        <strain evidence="3 4">HMF7056</strain>
    </source>
</reference>
<comment type="caution">
    <text evidence="3">The sequence shown here is derived from an EMBL/GenBank/DDBJ whole genome shotgun (WGS) entry which is preliminary data.</text>
</comment>
<evidence type="ECO:0000313" key="3">
    <source>
        <dbReference type="EMBL" id="MXV16539.1"/>
    </source>
</evidence>
<keyword evidence="4" id="KW-1185">Reference proteome</keyword>
<dbReference type="Proteomes" id="UP000451233">
    <property type="component" value="Unassembled WGS sequence"/>
</dbReference>
<feature type="domain" description="MobA/VirD2-like nuclease" evidence="2">
    <location>
        <begin position="17"/>
        <end position="144"/>
    </location>
</feature>
<sequence>MIGKVMTGKSFGGCIRYNLEREQATILHAEGIRTGSVQDIIHDFNMQRKMNSDLGKAVGHIVLSWSKHDRDKLTPQAMTERAKEYLQKMKITGTQFLVIRHTDREHPHLHIVYNRVNNDAKTISDQYQRKRNAEVCNQLTKKHSYYLATGKTEVKQERLTGADKVKYELYAAIKQAAGKATSWQELEGWLKEKDIGIQYKYKSGTNEIQGVSFSKDGNQFKGSEVDRGMSYSKLNQQIEQNGQQEQHIHRDVHHHTEEHEETETRWLQHSGGRNTNGAVDLLSGMLAPAPVDNSPIPDFLKKKKKKTHEQSRGITR</sequence>